<name>A0ABQ9HML7_9NEOP</name>
<sequence length="141" mass="16468">MENKDFHGQLNRWSDNSQCCLIDTQEIFNLDIDDYHCTPKHLTPHADTIGSGLDLDTKPYFDEQNFQHIKMTVNQLHIALTLEKPQIAIYTETSRTIHVEMVEPPLHKTETVLMKMETEKPKDEGNIVLFLHYLSNQQKDM</sequence>
<dbReference type="Proteomes" id="UP001159363">
    <property type="component" value="Chromosome X"/>
</dbReference>
<comment type="caution">
    <text evidence="1">The sequence shown here is derived from an EMBL/GenBank/DDBJ whole genome shotgun (WGS) entry which is preliminary data.</text>
</comment>
<keyword evidence="2" id="KW-1185">Reference proteome</keyword>
<dbReference type="EMBL" id="JARBHB010000004">
    <property type="protein sequence ID" value="KAJ8885143.1"/>
    <property type="molecule type" value="Genomic_DNA"/>
</dbReference>
<evidence type="ECO:0000313" key="1">
    <source>
        <dbReference type="EMBL" id="KAJ8885143.1"/>
    </source>
</evidence>
<gene>
    <name evidence="1" type="ORF">PR048_011339</name>
</gene>
<accession>A0ABQ9HML7</accession>
<proteinExistence type="predicted"/>
<evidence type="ECO:0000313" key="2">
    <source>
        <dbReference type="Proteomes" id="UP001159363"/>
    </source>
</evidence>
<organism evidence="1 2">
    <name type="scientific">Dryococelus australis</name>
    <dbReference type="NCBI Taxonomy" id="614101"/>
    <lineage>
        <taxon>Eukaryota</taxon>
        <taxon>Metazoa</taxon>
        <taxon>Ecdysozoa</taxon>
        <taxon>Arthropoda</taxon>
        <taxon>Hexapoda</taxon>
        <taxon>Insecta</taxon>
        <taxon>Pterygota</taxon>
        <taxon>Neoptera</taxon>
        <taxon>Polyneoptera</taxon>
        <taxon>Phasmatodea</taxon>
        <taxon>Verophasmatodea</taxon>
        <taxon>Anareolatae</taxon>
        <taxon>Phasmatidae</taxon>
        <taxon>Eurycanthinae</taxon>
        <taxon>Dryococelus</taxon>
    </lineage>
</organism>
<protein>
    <submittedName>
        <fullName evidence="1">Uncharacterized protein</fullName>
    </submittedName>
</protein>
<reference evidence="1 2" key="1">
    <citation type="submission" date="2023-02" db="EMBL/GenBank/DDBJ databases">
        <title>LHISI_Scaffold_Assembly.</title>
        <authorList>
            <person name="Stuart O.P."/>
            <person name="Cleave R."/>
            <person name="Magrath M.J.L."/>
            <person name="Mikheyev A.S."/>
        </authorList>
    </citation>
    <scope>NUCLEOTIDE SEQUENCE [LARGE SCALE GENOMIC DNA]</scope>
    <source>
        <strain evidence="1">Daus_M_001</strain>
        <tissue evidence="1">Leg muscle</tissue>
    </source>
</reference>